<proteinExistence type="predicted"/>
<organism evidence="1 2">
    <name type="scientific">Adonisia turfae CCMR0082</name>
    <dbReference type="NCBI Taxonomy" id="2304604"/>
    <lineage>
        <taxon>Bacteria</taxon>
        <taxon>Bacillati</taxon>
        <taxon>Cyanobacteriota</taxon>
        <taxon>Adonisia</taxon>
        <taxon>Adonisia turfae</taxon>
    </lineage>
</organism>
<protein>
    <submittedName>
        <fullName evidence="1">Uncharacterized protein</fullName>
    </submittedName>
</protein>
<reference evidence="1 2" key="1">
    <citation type="journal article" date="2020" name="Microb. Ecol.">
        <title>Ecogenomics of the Marine Benthic Filamentous Cyanobacterium Adonisia.</title>
        <authorList>
            <person name="Walter J.M."/>
            <person name="Coutinho F.H."/>
            <person name="Leomil L."/>
            <person name="Hargreaves P.I."/>
            <person name="Campeao M.E."/>
            <person name="Vieira V.V."/>
            <person name="Silva B.S."/>
            <person name="Fistarol G.O."/>
            <person name="Salomon P.S."/>
            <person name="Sawabe T."/>
            <person name="Mino S."/>
            <person name="Hosokawa M."/>
            <person name="Miyashita H."/>
            <person name="Maruyama F."/>
            <person name="van Verk M.C."/>
            <person name="Dutilh B.E."/>
            <person name="Thompson C.C."/>
            <person name="Thompson F.L."/>
        </authorList>
    </citation>
    <scope>NUCLEOTIDE SEQUENCE [LARGE SCALE GENOMIC DNA]</scope>
    <source>
        <strain evidence="1 2">CCMR0082</strain>
    </source>
</reference>
<dbReference type="EMBL" id="QZCE01000002">
    <property type="protein sequence ID" value="NEZ64938.1"/>
    <property type="molecule type" value="Genomic_DNA"/>
</dbReference>
<evidence type="ECO:0000313" key="1">
    <source>
        <dbReference type="EMBL" id="NEZ64938.1"/>
    </source>
</evidence>
<gene>
    <name evidence="1" type="ORF">D0962_19465</name>
</gene>
<comment type="caution">
    <text evidence="1">The sequence shown here is derived from an EMBL/GenBank/DDBJ whole genome shotgun (WGS) entry which is preliminary data.</text>
</comment>
<dbReference type="RefSeq" id="WP_163665603.1">
    <property type="nucleotide sequence ID" value="NZ_QZCE01000002.1"/>
</dbReference>
<dbReference type="Proteomes" id="UP000473574">
    <property type="component" value="Unassembled WGS sequence"/>
</dbReference>
<sequence>MAYDPYTYGYALDTDNLDDEYVSEPRLDSQDDSNTPVLLNGMTILFERVAPVSPISLIPKAQLLHRRR</sequence>
<accession>A0A6M0S8Y5</accession>
<name>A0A6M0S8Y5_9CYAN</name>
<evidence type="ECO:0000313" key="2">
    <source>
        <dbReference type="Proteomes" id="UP000473574"/>
    </source>
</evidence>
<dbReference type="AlphaFoldDB" id="A0A6M0S8Y5"/>